<reference evidence="3" key="1">
    <citation type="submission" date="2022-11" db="UniProtKB">
        <authorList>
            <consortium name="WormBaseParasite"/>
        </authorList>
    </citation>
    <scope>IDENTIFICATION</scope>
</reference>
<evidence type="ECO:0000313" key="2">
    <source>
        <dbReference type="Proteomes" id="UP000887574"/>
    </source>
</evidence>
<evidence type="ECO:0000313" key="3">
    <source>
        <dbReference type="WBParaSite" id="jg25780"/>
    </source>
</evidence>
<feature type="compositionally biased region" description="Polar residues" evidence="1">
    <location>
        <begin position="89"/>
        <end position="99"/>
    </location>
</feature>
<dbReference type="AlphaFoldDB" id="A0A915E3F4"/>
<proteinExistence type="predicted"/>
<dbReference type="Proteomes" id="UP000887574">
    <property type="component" value="Unplaced"/>
</dbReference>
<sequence>MTDGCANSRVPFRFHWGHLFSFGVIRASTASADATLLHEVHLQLDHIDQQLHEVWLSSEPTLRVSNPIRINGDISRPRRMVQPPRGISGNIQPSSLAEQ</sequence>
<name>A0A915E3F4_9BILA</name>
<dbReference type="WBParaSite" id="jg25780">
    <property type="protein sequence ID" value="jg25780"/>
    <property type="gene ID" value="jg25780"/>
</dbReference>
<accession>A0A915E3F4</accession>
<keyword evidence="2" id="KW-1185">Reference proteome</keyword>
<feature type="region of interest" description="Disordered" evidence="1">
    <location>
        <begin position="74"/>
        <end position="99"/>
    </location>
</feature>
<protein>
    <submittedName>
        <fullName evidence="3">Uncharacterized protein</fullName>
    </submittedName>
</protein>
<evidence type="ECO:0000256" key="1">
    <source>
        <dbReference type="SAM" id="MobiDB-lite"/>
    </source>
</evidence>
<organism evidence="2 3">
    <name type="scientific">Ditylenchus dipsaci</name>
    <dbReference type="NCBI Taxonomy" id="166011"/>
    <lineage>
        <taxon>Eukaryota</taxon>
        <taxon>Metazoa</taxon>
        <taxon>Ecdysozoa</taxon>
        <taxon>Nematoda</taxon>
        <taxon>Chromadorea</taxon>
        <taxon>Rhabditida</taxon>
        <taxon>Tylenchina</taxon>
        <taxon>Tylenchomorpha</taxon>
        <taxon>Sphaerularioidea</taxon>
        <taxon>Anguinidae</taxon>
        <taxon>Anguininae</taxon>
        <taxon>Ditylenchus</taxon>
    </lineage>
</organism>